<comment type="similarity">
    <text evidence="1 4">Belongs to the glycosyl hydrolase 30 family.</text>
</comment>
<dbReference type="PANTHER" id="PTHR11069:SF23">
    <property type="entry name" value="LYSOSOMAL ACID GLUCOSYLCERAMIDASE"/>
    <property type="match status" value="1"/>
</dbReference>
<evidence type="ECO:0000256" key="4">
    <source>
        <dbReference type="RuleBase" id="RU361188"/>
    </source>
</evidence>
<feature type="non-terminal residue" evidence="6">
    <location>
        <position position="1"/>
    </location>
</feature>
<evidence type="ECO:0000256" key="3">
    <source>
        <dbReference type="ARBA" id="ARBA00022801"/>
    </source>
</evidence>
<dbReference type="InterPro" id="IPR001139">
    <property type="entry name" value="Glyco_hydro_30"/>
</dbReference>
<evidence type="ECO:0000256" key="2">
    <source>
        <dbReference type="ARBA" id="ARBA00022729"/>
    </source>
</evidence>
<dbReference type="Pfam" id="PF02055">
    <property type="entry name" value="Glyco_hydro_30"/>
    <property type="match status" value="1"/>
</dbReference>
<reference evidence="6 7" key="1">
    <citation type="submission" date="2020-03" db="EMBL/GenBank/DDBJ databases">
        <title>Tamlana sp. nov, isolated from XXX.</title>
        <authorList>
            <person name="Cao W.R."/>
        </authorList>
    </citation>
    <scope>NUCLEOTIDE SEQUENCE [LARGE SCALE GENOMIC DNA]</scope>
    <source>
        <strain evidence="6 7">HST1-43</strain>
    </source>
</reference>
<dbReference type="Proteomes" id="UP000760545">
    <property type="component" value="Unassembled WGS sequence"/>
</dbReference>
<proteinExistence type="inferred from homology"/>
<keyword evidence="3 4" id="KW-0378">Hydrolase</keyword>
<dbReference type="PANTHER" id="PTHR11069">
    <property type="entry name" value="GLUCOSYLCERAMIDASE"/>
    <property type="match status" value="1"/>
</dbReference>
<keyword evidence="2" id="KW-0732">Signal</keyword>
<keyword evidence="4" id="KW-0326">Glycosidase</keyword>
<comment type="caution">
    <text evidence="6">The sequence shown here is derived from an EMBL/GenBank/DDBJ whole genome shotgun (WGS) entry which is preliminary data.</text>
</comment>
<dbReference type="InterPro" id="IPR033453">
    <property type="entry name" value="Glyco_hydro_30_TIM-barrel"/>
</dbReference>
<gene>
    <name evidence="6" type="ORF">HC176_18170</name>
</gene>
<evidence type="ECO:0000313" key="7">
    <source>
        <dbReference type="Proteomes" id="UP000760545"/>
    </source>
</evidence>
<dbReference type="SUPFAM" id="SSF51445">
    <property type="entry name" value="(Trans)glycosidases"/>
    <property type="match status" value="1"/>
</dbReference>
<sequence length="112" mass="12576">VLKEILEIAPEIKIMGSPWSPPAWMKDNKDTRGGSLLEEYYPVYASYLVKYVQTMAENGITIDAITVQNEPLHPGNNPSLLMLAEDQADFIKNHLGPAFEKNNIATKIIIYD</sequence>
<protein>
    <submittedName>
        <fullName evidence="6">Glucosylceramidase</fullName>
    </submittedName>
</protein>
<feature type="domain" description="Glycosyl hydrolase family 30 TIM-barrel" evidence="5">
    <location>
        <begin position="2"/>
        <end position="110"/>
    </location>
</feature>
<accession>A0ABX1DGI7</accession>
<keyword evidence="7" id="KW-1185">Reference proteome</keyword>
<evidence type="ECO:0000259" key="5">
    <source>
        <dbReference type="Pfam" id="PF02055"/>
    </source>
</evidence>
<evidence type="ECO:0000256" key="1">
    <source>
        <dbReference type="ARBA" id="ARBA00005382"/>
    </source>
</evidence>
<feature type="non-terminal residue" evidence="6">
    <location>
        <position position="112"/>
    </location>
</feature>
<dbReference type="Gene3D" id="3.20.20.80">
    <property type="entry name" value="Glycosidases"/>
    <property type="match status" value="1"/>
</dbReference>
<dbReference type="EMBL" id="JAAVJS010000587">
    <property type="protein sequence ID" value="NJX17400.1"/>
    <property type="molecule type" value="Genomic_DNA"/>
</dbReference>
<organism evidence="6 7">
    <name type="scientific">Tamlana crocina</name>
    <dbReference type="NCBI Taxonomy" id="393006"/>
    <lineage>
        <taxon>Bacteria</taxon>
        <taxon>Pseudomonadati</taxon>
        <taxon>Bacteroidota</taxon>
        <taxon>Flavobacteriia</taxon>
        <taxon>Flavobacteriales</taxon>
        <taxon>Flavobacteriaceae</taxon>
        <taxon>Tamlana</taxon>
    </lineage>
</organism>
<name>A0ABX1DGI7_9FLAO</name>
<evidence type="ECO:0000313" key="6">
    <source>
        <dbReference type="EMBL" id="NJX17400.1"/>
    </source>
</evidence>
<dbReference type="InterPro" id="IPR017853">
    <property type="entry name" value="GH"/>
</dbReference>